<protein>
    <recommendedName>
        <fullName evidence="1">DUF4158 domain-containing protein</fullName>
    </recommendedName>
</protein>
<reference evidence="2" key="1">
    <citation type="journal article" date="2014" name="Int. J. Syst. Evol. Microbiol.">
        <title>Complete genome sequence of Corynebacterium casei LMG S-19264T (=DSM 44701T), isolated from a smear-ripened cheese.</title>
        <authorList>
            <consortium name="US DOE Joint Genome Institute (JGI-PGF)"/>
            <person name="Walter F."/>
            <person name="Albersmeier A."/>
            <person name="Kalinowski J."/>
            <person name="Ruckert C."/>
        </authorList>
    </citation>
    <scope>NUCLEOTIDE SEQUENCE</scope>
    <source>
        <strain evidence="2">VKM Ac-2007</strain>
    </source>
</reference>
<sequence length="215" mass="24766">MPWLSALACLLMPVDFLSDEQVARYRRFQPEVSVAELEQFFRLDARALAGKRRPATKLGWAVQWGTVRMLGTFLAEDPLDVPGVVLAFAAEQLDIDPACAIEYLTRPKTAYEHAWEIRDLLELSEFSKREQEVRDYLSARVWLTIEGPRALFDRAVVHMLREGILLPTGITTLTRLISEVRRIEHARLYRTLAERAGPELRARLADLTRWTCWIC</sequence>
<dbReference type="EMBL" id="BSEV01000004">
    <property type="protein sequence ID" value="GLK09071.1"/>
    <property type="molecule type" value="Genomic_DNA"/>
</dbReference>
<evidence type="ECO:0000313" key="2">
    <source>
        <dbReference type="EMBL" id="GLK09071.1"/>
    </source>
</evidence>
<evidence type="ECO:0000313" key="3">
    <source>
        <dbReference type="Proteomes" id="UP001143474"/>
    </source>
</evidence>
<comment type="caution">
    <text evidence="2">The sequence shown here is derived from an EMBL/GenBank/DDBJ whole genome shotgun (WGS) entry which is preliminary data.</text>
</comment>
<dbReference type="InterPro" id="IPR025296">
    <property type="entry name" value="DUF4158"/>
</dbReference>
<name>A0A9W6MCE1_9ACTN</name>
<dbReference type="AlphaFoldDB" id="A0A9W6MCE1"/>
<keyword evidence="3" id="KW-1185">Reference proteome</keyword>
<gene>
    <name evidence="2" type="ORF">GCM10017600_24770</name>
</gene>
<feature type="domain" description="DUF4158" evidence="1">
    <location>
        <begin position="16"/>
        <end position="180"/>
    </location>
</feature>
<dbReference type="Pfam" id="PF13700">
    <property type="entry name" value="DUF4158"/>
    <property type="match status" value="1"/>
</dbReference>
<organism evidence="2 3">
    <name type="scientific">Streptosporangium carneum</name>
    <dbReference type="NCBI Taxonomy" id="47481"/>
    <lineage>
        <taxon>Bacteria</taxon>
        <taxon>Bacillati</taxon>
        <taxon>Actinomycetota</taxon>
        <taxon>Actinomycetes</taxon>
        <taxon>Streptosporangiales</taxon>
        <taxon>Streptosporangiaceae</taxon>
        <taxon>Streptosporangium</taxon>
    </lineage>
</organism>
<dbReference type="Proteomes" id="UP001143474">
    <property type="component" value="Unassembled WGS sequence"/>
</dbReference>
<proteinExistence type="predicted"/>
<reference evidence="2" key="2">
    <citation type="submission" date="2023-01" db="EMBL/GenBank/DDBJ databases">
        <authorList>
            <person name="Sun Q."/>
            <person name="Evtushenko L."/>
        </authorList>
    </citation>
    <scope>NUCLEOTIDE SEQUENCE</scope>
    <source>
        <strain evidence="2">VKM Ac-2007</strain>
    </source>
</reference>
<evidence type="ECO:0000259" key="1">
    <source>
        <dbReference type="Pfam" id="PF13700"/>
    </source>
</evidence>
<accession>A0A9W6MCE1</accession>